<evidence type="ECO:0000256" key="1">
    <source>
        <dbReference type="ARBA" id="ARBA00022729"/>
    </source>
</evidence>
<dbReference type="InterPro" id="IPR008930">
    <property type="entry name" value="Terpenoid_cyclase/PrenylTrfase"/>
</dbReference>
<evidence type="ECO:0000313" key="7">
    <source>
        <dbReference type="Proteomes" id="UP001075354"/>
    </source>
</evidence>
<protein>
    <recommendedName>
        <fullName evidence="8">C3 and PZP-like alpha-2-macroglobulin domain-containing protein 8</fullName>
    </recommendedName>
</protein>
<evidence type="ECO:0000256" key="2">
    <source>
        <dbReference type="ARBA" id="ARBA00022966"/>
    </source>
</evidence>
<dbReference type="Gene3D" id="2.60.40.1930">
    <property type="match status" value="2"/>
</dbReference>
<sequence length="1164" mass="125572">MTLPSDVLASVSVRDPAGTKVAVWEDVPLDQGVRSFSFTLSPGAALGRWRLQVAVEDASFGADLNVSLAGPDEAWSWGWGWSWARSMAAQPQQQQQQQQQAPEATAAAPVDVPEVAMAEEHFVELRFGNGMRRVYKPNMPFIGKVEAVSSERSVRVRIKLYDNTTAIYSQDVEISSGEATFVVPSIMADSSRITMQAELVSVEGKEIESHYVLAREDIYRWNSTSQCFLLVEGVERTMQVGEEARVRVLSTCPCRQDLHYVVTTQGRVTYWSDEQGSARQTVDGGGAACQTNVSFTVDATMAPISRLLVYYVTAGGEPVSDVTTFDVRLVDKRMSVSFEQKPSWAPGETMDVAVLAEDNSLVCLVGGRVPDGGRPASAAESSPSESRPSSRAVDFLDAGLSLYERQCFALGGGVRFHQARADGASPLQGGALDALSALRRLQLDQLWMWHCFNYTNKVASDGVEVSVPEGAGQWTLWGLSLSPTSGLRFSDASTFTVFRPLGVDFRLPRSLRVGEVLEVGVKIANNLNSCVDVSAVLSLKDGAHFQSSGLGFVSERLRLGPHGATSLVVRVQATAQSANNLTAEVVAHAASSCQAPAVYGPEADATARVVRSAPFRVQPEGLTRVHTESAYFCANERVMISTSENFRFDFVPAPRNREAVVLEVRAGQGARVALSDQMAPTDWMYQVVIGDADNTISWIGRGKHEYSVHLSSAKTPGILSSVKERTFWVSWEQNTVRFGRGAIVGKDILLKWRLVKKMKVNFVGFASSWGQSADFRVWNFNDEAGYSQVLHLDVPRSVVPGSERGTLLVAGGMALPGAGAGHARVASVSGANANPAAASPSQQPQDAAGAADDIGLQQPLHAVGHDAAEGSSLAATVSAFAPLPGLRHLSSNSSSSAEYQRRVLDALRLRLQDLVAFLHPDGSFGDHKSHGSHRSTVTILELLTEAQAYFSVDAELVAATKRWVQSRQEADGSFAPPLADMRDAAEDARRDSEAVVRARYFLERHLYAPRGPVALAALCLALVRSNSDVAAAALARIRAASVNQEGDFSWPAQQQAPPASWQDDTLQQEPSRRREPLRREYLWHLRAPAGAGVGRPARLACATGRGLPTQQAPVRLTAASPLCPHSERGRVPRLPLRPADVLLPPGPERGRARGQVPVLPGAPA</sequence>
<evidence type="ECO:0000313" key="6">
    <source>
        <dbReference type="EMBL" id="KAJ1527949.1"/>
    </source>
</evidence>
<dbReference type="Pfam" id="PF07703">
    <property type="entry name" value="A2M_BRD"/>
    <property type="match status" value="1"/>
</dbReference>
<dbReference type="Gene3D" id="1.50.10.20">
    <property type="match status" value="2"/>
</dbReference>
<accession>A0AAV7XWN8</accession>
<dbReference type="Proteomes" id="UP001075354">
    <property type="component" value="Chromosome 5"/>
</dbReference>
<feature type="region of interest" description="Disordered" evidence="3">
    <location>
        <begin position="88"/>
        <end position="107"/>
    </location>
</feature>
<evidence type="ECO:0000259" key="4">
    <source>
        <dbReference type="SMART" id="SM01359"/>
    </source>
</evidence>
<dbReference type="Pfam" id="PF00207">
    <property type="entry name" value="A2M"/>
    <property type="match status" value="1"/>
</dbReference>
<dbReference type="InterPro" id="IPR050473">
    <property type="entry name" value="A2M/Complement_sys"/>
</dbReference>
<dbReference type="InterPro" id="IPR011625">
    <property type="entry name" value="A2M_N_BRD"/>
</dbReference>
<dbReference type="InterPro" id="IPR001599">
    <property type="entry name" value="Macroglobln_a2"/>
</dbReference>
<feature type="domain" description="Alpha-2-macroglobulin" evidence="5">
    <location>
        <begin position="446"/>
        <end position="537"/>
    </location>
</feature>
<dbReference type="InterPro" id="IPR022041">
    <property type="entry name" value="Methyltransf_FA"/>
</dbReference>
<dbReference type="GO" id="GO:0005615">
    <property type="term" value="C:extracellular space"/>
    <property type="evidence" value="ECO:0007669"/>
    <property type="project" value="InterPro"/>
</dbReference>
<feature type="region of interest" description="Disordered" evidence="3">
    <location>
        <begin position="1142"/>
        <end position="1164"/>
    </location>
</feature>
<reference evidence="6" key="1">
    <citation type="submission" date="2022-12" db="EMBL/GenBank/DDBJ databases">
        <title>Chromosome-level genome assembly of the bean flower thrips Megalurothrips usitatus.</title>
        <authorList>
            <person name="Ma L."/>
            <person name="Liu Q."/>
            <person name="Li H."/>
            <person name="Cai W."/>
        </authorList>
    </citation>
    <scope>NUCLEOTIDE SEQUENCE</scope>
    <source>
        <strain evidence="6">Cailab_2022a</strain>
    </source>
</reference>
<evidence type="ECO:0000256" key="3">
    <source>
        <dbReference type="SAM" id="MobiDB-lite"/>
    </source>
</evidence>
<dbReference type="Pfam" id="PF07678">
    <property type="entry name" value="TED_complement"/>
    <property type="match status" value="1"/>
</dbReference>
<dbReference type="Gene3D" id="2.60.40.10">
    <property type="entry name" value="Immunoglobulins"/>
    <property type="match status" value="1"/>
</dbReference>
<dbReference type="AlphaFoldDB" id="A0AAV7XWN8"/>
<dbReference type="SMART" id="SM01360">
    <property type="entry name" value="A2M"/>
    <property type="match status" value="1"/>
</dbReference>
<dbReference type="GO" id="GO:0004866">
    <property type="term" value="F:endopeptidase inhibitor activity"/>
    <property type="evidence" value="ECO:0007669"/>
    <property type="project" value="InterPro"/>
</dbReference>
<evidence type="ECO:0008006" key="8">
    <source>
        <dbReference type="Google" id="ProtNLM"/>
    </source>
</evidence>
<dbReference type="SMART" id="SM01359">
    <property type="entry name" value="A2M_N_2"/>
    <property type="match status" value="1"/>
</dbReference>
<dbReference type="EMBL" id="JAPTSV010000005">
    <property type="protein sequence ID" value="KAJ1527949.1"/>
    <property type="molecule type" value="Genomic_DNA"/>
</dbReference>
<gene>
    <name evidence="6" type="ORF">ONE63_007882</name>
</gene>
<dbReference type="SUPFAM" id="SSF48239">
    <property type="entry name" value="Terpenoid cyclases/Protein prenyltransferases"/>
    <property type="match status" value="1"/>
</dbReference>
<dbReference type="PANTHER" id="PTHR11412:SF136">
    <property type="entry name" value="CD109 ANTIGEN"/>
    <property type="match status" value="1"/>
</dbReference>
<name>A0AAV7XWN8_9NEOP</name>
<keyword evidence="1" id="KW-0732">Signal</keyword>
<feature type="region of interest" description="Disordered" evidence="3">
    <location>
        <begin position="1048"/>
        <end position="1074"/>
    </location>
</feature>
<dbReference type="InterPro" id="IPR011626">
    <property type="entry name" value="Alpha-macroglobulin_TED"/>
</dbReference>
<comment type="caution">
    <text evidence="6">The sequence shown here is derived from an EMBL/GenBank/DDBJ whole genome shotgun (WGS) entry which is preliminary data.</text>
</comment>
<dbReference type="PANTHER" id="PTHR11412">
    <property type="entry name" value="MACROGLOBULIN / COMPLEMENT"/>
    <property type="match status" value="1"/>
</dbReference>
<feature type="domain" description="Alpha-2-macroglobulin bait region" evidence="4">
    <location>
        <begin position="229"/>
        <end position="365"/>
    </location>
</feature>
<keyword evidence="7" id="KW-1185">Reference proteome</keyword>
<evidence type="ECO:0000259" key="5">
    <source>
        <dbReference type="SMART" id="SM01360"/>
    </source>
</evidence>
<organism evidence="6 7">
    <name type="scientific">Megalurothrips usitatus</name>
    <name type="common">bean blossom thrips</name>
    <dbReference type="NCBI Taxonomy" id="439358"/>
    <lineage>
        <taxon>Eukaryota</taxon>
        <taxon>Metazoa</taxon>
        <taxon>Ecdysozoa</taxon>
        <taxon>Arthropoda</taxon>
        <taxon>Hexapoda</taxon>
        <taxon>Insecta</taxon>
        <taxon>Pterygota</taxon>
        <taxon>Neoptera</taxon>
        <taxon>Paraneoptera</taxon>
        <taxon>Thysanoptera</taxon>
        <taxon>Terebrantia</taxon>
        <taxon>Thripoidea</taxon>
        <taxon>Thripidae</taxon>
        <taxon>Megalurothrips</taxon>
    </lineage>
</organism>
<proteinExistence type="predicted"/>
<dbReference type="Pfam" id="PF12248">
    <property type="entry name" value="Methyltransf_FA"/>
    <property type="match status" value="1"/>
</dbReference>
<dbReference type="InterPro" id="IPR013783">
    <property type="entry name" value="Ig-like_fold"/>
</dbReference>
<keyword evidence="2" id="KW-0882">Thioester bond</keyword>